<dbReference type="Proteomes" id="UP000229315">
    <property type="component" value="Unassembled WGS sequence"/>
</dbReference>
<name>A0A2H0UGI2_9BACT</name>
<comment type="caution">
    <text evidence="2">The sequence shown here is derived from an EMBL/GenBank/DDBJ whole genome shotgun (WGS) entry which is preliminary data.</text>
</comment>
<dbReference type="EMBL" id="PFBH01000001">
    <property type="protein sequence ID" value="PIR85491.1"/>
    <property type="molecule type" value="Genomic_DNA"/>
</dbReference>
<proteinExistence type="predicted"/>
<dbReference type="AlphaFoldDB" id="A0A2H0UGI2"/>
<evidence type="ECO:0000313" key="3">
    <source>
        <dbReference type="Proteomes" id="UP000229315"/>
    </source>
</evidence>
<accession>A0A2H0UGI2</accession>
<protein>
    <submittedName>
        <fullName evidence="2">Uncharacterized protein</fullName>
    </submittedName>
</protein>
<gene>
    <name evidence="2" type="ORF">COU15_00140</name>
</gene>
<evidence type="ECO:0000313" key="2">
    <source>
        <dbReference type="EMBL" id="PIR85491.1"/>
    </source>
</evidence>
<organism evidence="2 3">
    <name type="scientific">Candidatus Kaiserbacteria bacterium CG10_big_fil_rev_8_21_14_0_10_45_20</name>
    <dbReference type="NCBI Taxonomy" id="1974607"/>
    <lineage>
        <taxon>Bacteria</taxon>
        <taxon>Candidatus Kaiseribacteriota</taxon>
    </lineage>
</organism>
<reference evidence="3" key="1">
    <citation type="submission" date="2017-09" db="EMBL/GenBank/DDBJ databases">
        <title>Depth-based differentiation of microbial function through sediment-hosted aquifers and enrichment of novel symbionts in the deep terrestrial subsurface.</title>
        <authorList>
            <person name="Probst A.J."/>
            <person name="Ladd B."/>
            <person name="Jarett J.K."/>
            <person name="Geller-Mcgrath D.E."/>
            <person name="Sieber C.M.K."/>
            <person name="Emerson J.B."/>
            <person name="Anantharaman K."/>
            <person name="Thomas B.C."/>
            <person name="Malmstrom R."/>
            <person name="Stieglmeier M."/>
            <person name="Klingl A."/>
            <person name="Woyke T."/>
            <person name="Ryan C.M."/>
            <person name="Banfield J.F."/>
        </authorList>
    </citation>
    <scope>NUCLEOTIDE SEQUENCE [LARGE SCALE GENOMIC DNA]</scope>
</reference>
<feature type="region of interest" description="Disordered" evidence="1">
    <location>
        <begin position="1"/>
        <end position="21"/>
    </location>
</feature>
<sequence>MMYEGQDSHIGDENTKKNRALKDSRIRAREFGRSVFLESGAQEGDTVVVTLRRGRDPITKVDRKIEIIEGSLTEIQKNYFLLKVVGEEDSVEQYFFKNLVEIDIL</sequence>
<evidence type="ECO:0000256" key="1">
    <source>
        <dbReference type="SAM" id="MobiDB-lite"/>
    </source>
</evidence>